<dbReference type="InterPro" id="IPR019546">
    <property type="entry name" value="TAT_signal_bac_arc"/>
</dbReference>
<accession>A0A4V6XAS6</accession>
<evidence type="ECO:0000313" key="3">
    <source>
        <dbReference type="EMBL" id="TKK65553.1"/>
    </source>
</evidence>
<dbReference type="NCBIfam" id="TIGR01409">
    <property type="entry name" value="TAT_signal_seq"/>
    <property type="match status" value="1"/>
</dbReference>
<dbReference type="EMBL" id="SZQL01000020">
    <property type="protein sequence ID" value="TKK65553.1"/>
    <property type="molecule type" value="Genomic_DNA"/>
</dbReference>
<dbReference type="InterPro" id="IPR006311">
    <property type="entry name" value="TAT_signal"/>
</dbReference>
<dbReference type="InterPro" id="IPR036237">
    <property type="entry name" value="Xyl_isomerase-like_sf"/>
</dbReference>
<dbReference type="PANTHER" id="PTHR12110:SF41">
    <property type="entry name" value="INOSOSE DEHYDRATASE"/>
    <property type="match status" value="1"/>
</dbReference>
<feature type="signal peptide" evidence="1">
    <location>
        <begin position="1"/>
        <end position="27"/>
    </location>
</feature>
<keyword evidence="3" id="KW-0413">Isomerase</keyword>
<sequence>MMQRRKFLQQSAAAAVAGLLLPRMSRATSLFSATAMPPAGLQLYTLGNLMTTDTKGTLQKVAAIGYKELESAGSEKGNFYGYKPKEFAAMIKDMGMTWRSAHVGGAPFTMAQVMKMAKTAEDSARIKGYMERFKNAPKSLNLKENYQELADAAAEGGISYLVCSSIPVNTLDEIKTAVEVFSKAGEACKKNGVQFAYHNHTTEFDEVEGHRPFDYILSNTDKDLVKMELDLAWATKANQDPVALFKLHPGRFPLWHVKDLDKNTKAPAEVGTGIVDFKHVFDNAQESGMKYYFVEQDQAPQPLQNITNSYNYLQKMLG</sequence>
<feature type="domain" description="Xylose isomerase-like TIM barrel" evidence="2">
    <location>
        <begin position="59"/>
        <end position="299"/>
    </location>
</feature>
<dbReference type="Gene3D" id="3.20.20.150">
    <property type="entry name" value="Divalent-metal-dependent TIM barrel enzymes"/>
    <property type="match status" value="1"/>
</dbReference>
<dbReference type="Pfam" id="PF01261">
    <property type="entry name" value="AP_endonuc_2"/>
    <property type="match status" value="1"/>
</dbReference>
<feature type="chain" id="PRO_5020346958" evidence="1">
    <location>
        <begin position="28"/>
        <end position="318"/>
    </location>
</feature>
<evidence type="ECO:0000259" key="2">
    <source>
        <dbReference type="Pfam" id="PF01261"/>
    </source>
</evidence>
<reference evidence="3 4" key="1">
    <citation type="submission" date="2019-05" db="EMBL/GenBank/DDBJ databases">
        <title>Panacibacter sp. strain 17mud1-8 Genome sequencing and assembly.</title>
        <authorList>
            <person name="Chhetri G."/>
        </authorList>
    </citation>
    <scope>NUCLEOTIDE SEQUENCE [LARGE SCALE GENOMIC DNA]</scope>
    <source>
        <strain evidence="3 4">17mud1-8</strain>
    </source>
</reference>
<protein>
    <submittedName>
        <fullName evidence="3">Sugar phosphate isomerase/epimerase</fullName>
    </submittedName>
</protein>
<comment type="caution">
    <text evidence="3">The sequence shown here is derived from an EMBL/GenBank/DDBJ whole genome shotgun (WGS) entry which is preliminary data.</text>
</comment>
<dbReference type="PANTHER" id="PTHR12110">
    <property type="entry name" value="HYDROXYPYRUVATE ISOMERASE"/>
    <property type="match status" value="1"/>
</dbReference>
<keyword evidence="1" id="KW-0732">Signal</keyword>
<dbReference type="GO" id="GO:0016853">
    <property type="term" value="F:isomerase activity"/>
    <property type="evidence" value="ECO:0007669"/>
    <property type="project" value="UniProtKB-KW"/>
</dbReference>
<name>A0A4V6XAS6_9BACT</name>
<dbReference type="PROSITE" id="PS51318">
    <property type="entry name" value="TAT"/>
    <property type="match status" value="1"/>
</dbReference>
<dbReference type="InterPro" id="IPR050312">
    <property type="entry name" value="IolE/XylAMocC-like"/>
</dbReference>
<keyword evidence="4" id="KW-1185">Reference proteome</keyword>
<dbReference type="AlphaFoldDB" id="A0A4V6XAS6"/>
<dbReference type="InterPro" id="IPR013022">
    <property type="entry name" value="Xyl_isomerase-like_TIM-brl"/>
</dbReference>
<dbReference type="OrthoDB" id="9798407at2"/>
<organism evidence="3 4">
    <name type="scientific">Ilyomonas limi</name>
    <dbReference type="NCBI Taxonomy" id="2575867"/>
    <lineage>
        <taxon>Bacteria</taxon>
        <taxon>Pseudomonadati</taxon>
        <taxon>Bacteroidota</taxon>
        <taxon>Chitinophagia</taxon>
        <taxon>Chitinophagales</taxon>
        <taxon>Chitinophagaceae</taxon>
        <taxon>Ilyomonas</taxon>
    </lineage>
</organism>
<gene>
    <name evidence="3" type="ORF">FC093_19745</name>
</gene>
<proteinExistence type="predicted"/>
<dbReference type="SUPFAM" id="SSF51658">
    <property type="entry name" value="Xylose isomerase-like"/>
    <property type="match status" value="1"/>
</dbReference>
<evidence type="ECO:0000313" key="4">
    <source>
        <dbReference type="Proteomes" id="UP000305848"/>
    </source>
</evidence>
<dbReference type="Proteomes" id="UP000305848">
    <property type="component" value="Unassembled WGS sequence"/>
</dbReference>
<evidence type="ECO:0000256" key="1">
    <source>
        <dbReference type="SAM" id="SignalP"/>
    </source>
</evidence>